<dbReference type="AlphaFoldDB" id="A0A0D3HLD3"/>
<dbReference type="HOGENOM" id="CLU_114703_0_0_1"/>
<dbReference type="PaxDb" id="65489-OBART11G12040.1"/>
<protein>
    <submittedName>
        <fullName evidence="1">Uncharacterized protein</fullName>
    </submittedName>
</protein>
<sequence>MPASPVRPPPRPAPCWPSCAAASACAVADDAAADHPLVSSLKPLCRLVFSPAAVLRPFLDAVRSEDAGAAVTLASLAALHEVMALMGPSLTGTALREVVDAVASCRFEARAEAAAEEAVLMRMLQEHVFDKSFVLVQIAGWQASNGQMQASIADVAAGGSGVGGRSCGRGGRAGVVGKADVGDEVQGRPAVGKVLRRSAVAENHINHT</sequence>
<reference evidence="1" key="2">
    <citation type="submission" date="2015-03" db="UniProtKB">
        <authorList>
            <consortium name="EnsemblPlants"/>
        </authorList>
    </citation>
    <scope>IDENTIFICATION</scope>
</reference>
<proteinExistence type="predicted"/>
<accession>A0A0D3HLD3</accession>
<dbReference type="PROSITE" id="PS51257">
    <property type="entry name" value="PROKAR_LIPOPROTEIN"/>
    <property type="match status" value="1"/>
</dbReference>
<keyword evidence="2" id="KW-1185">Reference proteome</keyword>
<name>A0A0D3HLD3_9ORYZ</name>
<dbReference type="Gramene" id="OBART11G12040.1">
    <property type="protein sequence ID" value="OBART11G12040.1"/>
    <property type="gene ID" value="OBART11G12040"/>
</dbReference>
<dbReference type="Proteomes" id="UP000026960">
    <property type="component" value="Chromosome 11"/>
</dbReference>
<organism evidence="1">
    <name type="scientific">Oryza barthii</name>
    <dbReference type="NCBI Taxonomy" id="65489"/>
    <lineage>
        <taxon>Eukaryota</taxon>
        <taxon>Viridiplantae</taxon>
        <taxon>Streptophyta</taxon>
        <taxon>Embryophyta</taxon>
        <taxon>Tracheophyta</taxon>
        <taxon>Spermatophyta</taxon>
        <taxon>Magnoliopsida</taxon>
        <taxon>Liliopsida</taxon>
        <taxon>Poales</taxon>
        <taxon>Poaceae</taxon>
        <taxon>BOP clade</taxon>
        <taxon>Oryzoideae</taxon>
        <taxon>Oryzeae</taxon>
        <taxon>Oryzinae</taxon>
        <taxon>Oryza</taxon>
    </lineage>
</organism>
<reference evidence="1" key="1">
    <citation type="journal article" date="2009" name="Rice">
        <title>De Novo Next Generation Sequencing of Plant Genomes.</title>
        <authorList>
            <person name="Rounsley S."/>
            <person name="Marri P.R."/>
            <person name="Yu Y."/>
            <person name="He R."/>
            <person name="Sisneros N."/>
            <person name="Goicoechea J.L."/>
            <person name="Lee S.J."/>
            <person name="Angelova A."/>
            <person name="Kudrna D."/>
            <person name="Luo M."/>
            <person name="Affourtit J."/>
            <person name="Desany B."/>
            <person name="Knight J."/>
            <person name="Niazi F."/>
            <person name="Egholm M."/>
            <person name="Wing R.A."/>
        </authorList>
    </citation>
    <scope>NUCLEOTIDE SEQUENCE [LARGE SCALE GENOMIC DNA]</scope>
    <source>
        <strain evidence="1">cv. IRGC 105608</strain>
    </source>
</reference>
<evidence type="ECO:0000313" key="1">
    <source>
        <dbReference type="EnsemblPlants" id="OBART11G12040.1"/>
    </source>
</evidence>
<evidence type="ECO:0000313" key="2">
    <source>
        <dbReference type="Proteomes" id="UP000026960"/>
    </source>
</evidence>
<dbReference type="STRING" id="65489.A0A0D3HLD3"/>
<dbReference type="EnsemblPlants" id="OBART11G12040.1">
    <property type="protein sequence ID" value="OBART11G12040.1"/>
    <property type="gene ID" value="OBART11G12040"/>
</dbReference>
<dbReference type="eggNOG" id="KOG0928">
    <property type="taxonomic scope" value="Eukaryota"/>
</dbReference>